<dbReference type="KEGG" id="htq:FRZ44_23010"/>
<feature type="transmembrane region" description="Helical" evidence="8">
    <location>
        <begin position="235"/>
        <end position="256"/>
    </location>
</feature>
<dbReference type="PANTHER" id="PTHR43568:SF1">
    <property type="entry name" value="P PROTEIN"/>
    <property type="match status" value="1"/>
</dbReference>
<feature type="transmembrane region" description="Helical" evidence="8">
    <location>
        <begin position="298"/>
        <end position="321"/>
    </location>
</feature>
<feature type="transmembrane region" description="Helical" evidence="8">
    <location>
        <begin position="419"/>
        <end position="443"/>
    </location>
</feature>
<keyword evidence="11" id="KW-1185">Reference proteome</keyword>
<dbReference type="CDD" id="cd01116">
    <property type="entry name" value="P_permease"/>
    <property type="match status" value="1"/>
</dbReference>
<evidence type="ECO:0000313" key="10">
    <source>
        <dbReference type="EMBL" id="QEX17005.1"/>
    </source>
</evidence>
<organism evidence="10 11">
    <name type="scientific">Hypericibacter terrae</name>
    <dbReference type="NCBI Taxonomy" id="2602015"/>
    <lineage>
        <taxon>Bacteria</taxon>
        <taxon>Pseudomonadati</taxon>
        <taxon>Pseudomonadota</taxon>
        <taxon>Alphaproteobacteria</taxon>
        <taxon>Rhodospirillales</taxon>
        <taxon>Dongiaceae</taxon>
        <taxon>Hypericibacter</taxon>
    </lineage>
</organism>
<feature type="domain" description="Citrate transporter-like" evidence="9">
    <location>
        <begin position="28"/>
        <end position="388"/>
    </location>
</feature>
<feature type="transmembrane region" description="Helical" evidence="8">
    <location>
        <begin position="6"/>
        <end position="29"/>
    </location>
</feature>
<feature type="transmembrane region" description="Helical" evidence="8">
    <location>
        <begin position="61"/>
        <end position="81"/>
    </location>
</feature>
<dbReference type="GO" id="GO:0005886">
    <property type="term" value="C:plasma membrane"/>
    <property type="evidence" value="ECO:0007669"/>
    <property type="project" value="UniProtKB-SubCell"/>
</dbReference>
<keyword evidence="4" id="KW-1003">Cell membrane</keyword>
<evidence type="ECO:0000259" key="9">
    <source>
        <dbReference type="Pfam" id="PF03600"/>
    </source>
</evidence>
<evidence type="ECO:0000313" key="11">
    <source>
        <dbReference type="Proteomes" id="UP000326202"/>
    </source>
</evidence>
<dbReference type="EMBL" id="CP042906">
    <property type="protein sequence ID" value="QEX17005.1"/>
    <property type="molecule type" value="Genomic_DNA"/>
</dbReference>
<sequence>MEVDAVSHATVFGLDPLWLSSAILILSYASIMTERVNRAIVALVGAGVMIISGVLDQNHAVAGIDFNTIALLTGMMLLVAISKRSGMFQYVAIWSAKVARGSPWGMLALLTVVTAVASALLDNVTTVLLMAPVTLVITQQLKVPPYPFLFTEILASNIGGTATLIGDPPNIIIGSATGLTFNDFALNLGPVVLIVLAVQIVINHLIWGRKMQVAEADRARVLAFRPVEAINDRPLLWKSLFVLALVIGGFILAHSIHLEPGSIAMLGAALLLLLENLGRSGEEQSHAVHQTFSEVEWITIFFFVGLFVIVAGVEHAGLLGLLAAELIHLTGGDLTTTTLAILWASAILSAIIDNIPFVATMIPVIKDMAPTFGGPEGLLPLWWALSLGACLGGNGTLIGASANLTVAGIGERAGVPFRFVPFLLLAFPMMIVSILISTAYVYFRYL</sequence>
<dbReference type="InterPro" id="IPR000802">
    <property type="entry name" value="Arsenical_pump_ArsB"/>
</dbReference>
<feature type="transmembrane region" description="Helical" evidence="8">
    <location>
        <begin position="377"/>
        <end position="399"/>
    </location>
</feature>
<evidence type="ECO:0000256" key="7">
    <source>
        <dbReference type="ARBA" id="ARBA00023136"/>
    </source>
</evidence>
<name>A0A5J6MKG5_9PROT</name>
<feature type="transmembrane region" description="Helical" evidence="8">
    <location>
        <begin position="36"/>
        <end position="55"/>
    </location>
</feature>
<evidence type="ECO:0000256" key="8">
    <source>
        <dbReference type="SAM" id="Phobius"/>
    </source>
</evidence>
<dbReference type="AlphaFoldDB" id="A0A5J6MKG5"/>
<proteinExistence type="inferred from homology"/>
<dbReference type="Pfam" id="PF03600">
    <property type="entry name" value="CitMHS"/>
    <property type="match status" value="1"/>
</dbReference>
<keyword evidence="5 8" id="KW-0812">Transmembrane</keyword>
<comment type="similarity">
    <text evidence="2">Belongs to the CitM (TC 2.A.11) transporter family.</text>
</comment>
<dbReference type="RefSeq" id="WP_151177297.1">
    <property type="nucleotide sequence ID" value="NZ_CP042906.1"/>
</dbReference>
<evidence type="ECO:0000256" key="1">
    <source>
        <dbReference type="ARBA" id="ARBA00004651"/>
    </source>
</evidence>
<accession>A0A5J6MKG5</accession>
<dbReference type="Proteomes" id="UP000326202">
    <property type="component" value="Chromosome"/>
</dbReference>
<feature type="transmembrane region" description="Helical" evidence="8">
    <location>
        <begin position="184"/>
        <end position="202"/>
    </location>
</feature>
<protein>
    <submittedName>
        <fullName evidence="10">Membrane protein</fullName>
    </submittedName>
</protein>
<dbReference type="InterPro" id="IPR004680">
    <property type="entry name" value="Cit_transptr-like_dom"/>
</dbReference>
<feature type="transmembrane region" description="Helical" evidence="8">
    <location>
        <begin position="341"/>
        <end position="365"/>
    </location>
</feature>
<comment type="subcellular location">
    <subcellularLocation>
        <location evidence="1">Cell membrane</location>
        <topology evidence="1">Multi-pass membrane protein</topology>
    </subcellularLocation>
</comment>
<dbReference type="OrthoDB" id="9774335at2"/>
<evidence type="ECO:0000256" key="6">
    <source>
        <dbReference type="ARBA" id="ARBA00022989"/>
    </source>
</evidence>
<dbReference type="PANTHER" id="PTHR43568">
    <property type="entry name" value="P PROTEIN"/>
    <property type="match status" value="1"/>
</dbReference>
<keyword evidence="7 8" id="KW-0472">Membrane</keyword>
<reference evidence="10 11" key="1">
    <citation type="submission" date="2019-08" db="EMBL/GenBank/DDBJ databases">
        <title>Hyperibacter terrae gen. nov., sp. nov. and Hyperibacter viscosus sp. nov., two new members in the family Rhodospirillaceae isolated from the rhizosphere of Hypericum perforatum.</title>
        <authorList>
            <person name="Noviana Z."/>
        </authorList>
    </citation>
    <scope>NUCLEOTIDE SEQUENCE [LARGE SCALE GENOMIC DNA]</scope>
    <source>
        <strain evidence="10 11">R5913</strain>
    </source>
</reference>
<keyword evidence="3" id="KW-0813">Transport</keyword>
<dbReference type="PRINTS" id="PR00758">
    <property type="entry name" value="ARSENICPUMP"/>
</dbReference>
<evidence type="ECO:0000256" key="4">
    <source>
        <dbReference type="ARBA" id="ARBA00022475"/>
    </source>
</evidence>
<evidence type="ECO:0000256" key="5">
    <source>
        <dbReference type="ARBA" id="ARBA00022692"/>
    </source>
</evidence>
<evidence type="ECO:0000256" key="2">
    <source>
        <dbReference type="ARBA" id="ARBA00009843"/>
    </source>
</evidence>
<feature type="transmembrane region" description="Helical" evidence="8">
    <location>
        <begin position="102"/>
        <end position="121"/>
    </location>
</feature>
<evidence type="ECO:0000256" key="3">
    <source>
        <dbReference type="ARBA" id="ARBA00022448"/>
    </source>
</evidence>
<keyword evidence="6 8" id="KW-1133">Transmembrane helix</keyword>
<dbReference type="GO" id="GO:0015105">
    <property type="term" value="F:arsenite transmembrane transporter activity"/>
    <property type="evidence" value="ECO:0007669"/>
    <property type="project" value="InterPro"/>
</dbReference>
<gene>
    <name evidence="10" type="ORF">FRZ44_23010</name>
</gene>
<dbReference type="InterPro" id="IPR051475">
    <property type="entry name" value="Diverse_Ion_Transporter"/>
</dbReference>